<reference evidence="1 2" key="1">
    <citation type="submission" date="2018-09" db="EMBL/GenBank/DDBJ databases">
        <authorList>
            <person name="Wang X."/>
            <person name="Du Z."/>
        </authorList>
    </citation>
    <scope>NUCLEOTIDE SEQUENCE [LARGE SCALE GENOMIC DNA]</scope>
    <source>
        <strain evidence="1 2">N3</strain>
    </source>
</reference>
<dbReference type="GO" id="GO:0005886">
    <property type="term" value="C:plasma membrane"/>
    <property type="evidence" value="ECO:0007669"/>
    <property type="project" value="InterPro"/>
</dbReference>
<gene>
    <name evidence="1" type="primary">lptC</name>
    <name evidence="1" type="ORF">D0X99_01700</name>
</gene>
<dbReference type="EMBL" id="QXML01000001">
    <property type="protein sequence ID" value="RIW18428.1"/>
    <property type="molecule type" value="Genomic_DNA"/>
</dbReference>
<comment type="caution">
    <text evidence="1">The sequence shown here is derived from an EMBL/GenBank/DDBJ whole genome shotgun (WGS) entry which is preliminary data.</text>
</comment>
<dbReference type="GO" id="GO:0015221">
    <property type="term" value="F:lipopolysaccharide transmembrane transporter activity"/>
    <property type="evidence" value="ECO:0007669"/>
    <property type="project" value="InterPro"/>
</dbReference>
<dbReference type="PROSITE" id="PS51257">
    <property type="entry name" value="PROKAR_LIPOPROTEIN"/>
    <property type="match status" value="1"/>
</dbReference>
<keyword evidence="2" id="KW-1185">Reference proteome</keyword>
<organism evidence="1 2">
    <name type="scientific">Algoriphagus lacus</name>
    <dbReference type="NCBI Taxonomy" id="2056311"/>
    <lineage>
        <taxon>Bacteria</taxon>
        <taxon>Pseudomonadati</taxon>
        <taxon>Bacteroidota</taxon>
        <taxon>Cytophagia</taxon>
        <taxon>Cytophagales</taxon>
        <taxon>Cyclobacteriaceae</taxon>
        <taxon>Algoriphagus</taxon>
    </lineage>
</organism>
<name>A0A418PW89_9BACT</name>
<dbReference type="NCBIfam" id="TIGR04409">
    <property type="entry name" value="LptC_YrbK"/>
    <property type="match status" value="1"/>
</dbReference>
<protein>
    <submittedName>
        <fullName evidence="1">LPS export ABC transporter periplasmic protein LptC</fullName>
    </submittedName>
</protein>
<dbReference type="OrthoDB" id="9812080at2"/>
<sequence length="179" mass="20609">MFRIFFISIISLCIFSSCRESVDPEELKVYDGPVNAATNIFLVHSDSAIVRSEITAPRQLEFQNGNLEFPEGIEIKFFTVEGLLETTMRADRGFFNKEANLYRGEGNVQIQNLIKDQRLQTEEIFWNQAEKKIYTEKFVTIQERQTLFNGTGMEADDSFSTYKLKKVRDSRTILPGEGI</sequence>
<evidence type="ECO:0000313" key="1">
    <source>
        <dbReference type="EMBL" id="RIW18428.1"/>
    </source>
</evidence>
<dbReference type="Gene3D" id="2.60.450.10">
    <property type="entry name" value="Lipopolysaccharide (LPS) transport protein A like domain"/>
    <property type="match status" value="1"/>
</dbReference>
<dbReference type="InterPro" id="IPR026265">
    <property type="entry name" value="LptC"/>
</dbReference>
<dbReference type="RefSeq" id="WP_119475906.1">
    <property type="nucleotide sequence ID" value="NZ_QXML01000001.1"/>
</dbReference>
<dbReference type="InterPro" id="IPR010664">
    <property type="entry name" value="LipoPS_assembly_LptC-rel"/>
</dbReference>
<dbReference type="Pfam" id="PF06835">
    <property type="entry name" value="LptC"/>
    <property type="match status" value="1"/>
</dbReference>
<dbReference type="Proteomes" id="UP000283522">
    <property type="component" value="Unassembled WGS sequence"/>
</dbReference>
<proteinExistence type="predicted"/>
<dbReference type="AlphaFoldDB" id="A0A418PW89"/>
<accession>A0A418PW89</accession>
<evidence type="ECO:0000313" key="2">
    <source>
        <dbReference type="Proteomes" id="UP000283522"/>
    </source>
</evidence>